<gene>
    <name evidence="5" type="ORF">TCIL3000_8_600</name>
</gene>
<reference evidence="5" key="1">
    <citation type="journal article" date="2012" name="Proc. Natl. Acad. Sci. U.S.A.">
        <title>Antigenic diversity is generated by distinct evolutionary mechanisms in African trypanosome species.</title>
        <authorList>
            <person name="Jackson A.P."/>
            <person name="Berry A."/>
            <person name="Aslett M."/>
            <person name="Allison H.C."/>
            <person name="Burton P."/>
            <person name="Vavrova-Anderson J."/>
            <person name="Brown R."/>
            <person name="Browne H."/>
            <person name="Corton N."/>
            <person name="Hauser H."/>
            <person name="Gamble J."/>
            <person name="Gilderthorp R."/>
            <person name="Marcello L."/>
            <person name="McQuillan J."/>
            <person name="Otto T.D."/>
            <person name="Quail M.A."/>
            <person name="Sanders M.J."/>
            <person name="van Tonder A."/>
            <person name="Ginger M.L."/>
            <person name="Field M.C."/>
            <person name="Barry J.D."/>
            <person name="Hertz-Fowler C."/>
            <person name="Berriman M."/>
        </authorList>
    </citation>
    <scope>NUCLEOTIDE SEQUENCE</scope>
    <source>
        <strain evidence="5">IL3000</strain>
    </source>
</reference>
<keyword evidence="1" id="KW-0547">Nucleotide-binding</keyword>
<dbReference type="Gene3D" id="3.40.50.300">
    <property type="entry name" value="P-loop containing nucleotide triphosphate hydrolases"/>
    <property type="match status" value="1"/>
</dbReference>
<keyword evidence="5" id="KW-0808">Transferase</keyword>
<evidence type="ECO:0000259" key="4">
    <source>
        <dbReference type="Pfam" id="PF01591"/>
    </source>
</evidence>
<feature type="site" description="Transition state stabilizer" evidence="3">
    <location>
        <position position="627"/>
    </location>
</feature>
<dbReference type="AlphaFoldDB" id="G0UR42"/>
<dbReference type="Gene3D" id="3.40.50.1240">
    <property type="entry name" value="Phosphoglycerate mutase-like"/>
    <property type="match status" value="1"/>
</dbReference>
<dbReference type="InterPro" id="IPR013079">
    <property type="entry name" value="6Phosfructo_kin"/>
</dbReference>
<protein>
    <submittedName>
        <fullName evidence="5">Putative 6-phosphofructo-2-kinase/fructose-2,6-biphosphatase</fullName>
    </submittedName>
</protein>
<dbReference type="GO" id="GO:0006000">
    <property type="term" value="P:fructose metabolic process"/>
    <property type="evidence" value="ECO:0007669"/>
    <property type="project" value="InterPro"/>
</dbReference>
<evidence type="ECO:0000256" key="3">
    <source>
        <dbReference type="PIRSR" id="PIRSR613078-3"/>
    </source>
</evidence>
<evidence type="ECO:0000256" key="1">
    <source>
        <dbReference type="ARBA" id="ARBA00022741"/>
    </source>
</evidence>
<dbReference type="InterPro" id="IPR003094">
    <property type="entry name" value="6Pfruct_kin"/>
</dbReference>
<keyword evidence="2" id="KW-0067">ATP-binding</keyword>
<sequence>MEVSRPDLDTNSGSVNGCGADGSFSMDEAQRIAMVCELTNKPIRPFNSWKWRGVNIARNAEIASAEAQSKQNSGELNSHGPIADIVSGSVSLPHDNMAASTGVGCTPVDDGGRAGALGSQVPPEESNFTSNWSAKHGVAEPSDAVSPPLDNYTGPISYQGPQHFVDRTHSYTTLCIIMVGLPARGKTFLAHKICRLLGWHGHRAKVINVQFPWRRLIMEHFSGVGEGMDFSGGKGKTQKARPAYVRAEHFRALVTDQNSIEHQLYHRVLQQCAQDAQKFYADGGEVLVINDDFPTEELRREAEVLFSPLASQTFFMEVVRSSDLNKRFDEIKVKDTAEYNSSVEITDAQKDFDLRVQYLESVYTDIVSSSPSTDSACDAKQTATEQRCGRRYIRIKNFEELEVCGVTGYVASRIVFYVMNITQMKVQHPIYFVRDGMSVYQCEKRIGGDSPLSPEGEQTAKNLLGFIASLRRHVEQGEQAPSARGVGSNDDDCNDNGTNAELCGVINTSFCSTTSGGPSPIFEPHGKVEIWTSQLHRALQTVEMCEQVLGVKTIRCRSLNELHAGVFENLTHSEVREQCSLMEKLRNCNKFSFRYPKGESYKDLVQRLEPVIMELENADRVVVVVGHHAVLRALLTYFGSISSESCVWLDVPYDTVWRCTYDSKGMTSLEEMRFDD</sequence>
<dbReference type="Pfam" id="PF00300">
    <property type="entry name" value="His_Phos_1"/>
    <property type="match status" value="1"/>
</dbReference>
<keyword evidence="5" id="KW-0418">Kinase</keyword>
<proteinExistence type="predicted"/>
<dbReference type="VEuPathDB" id="TriTrypDB:TcIL3000_8_600"/>
<accession>G0UR42</accession>
<dbReference type="InterPro" id="IPR013078">
    <property type="entry name" value="His_Pase_superF_clade-1"/>
</dbReference>
<feature type="domain" description="6-phosphofructo-2-kinase" evidence="4">
    <location>
        <begin position="171"/>
        <end position="423"/>
    </location>
</feature>
<dbReference type="EMBL" id="HE575321">
    <property type="protein sequence ID" value="CCC91853.1"/>
    <property type="molecule type" value="Genomic_DNA"/>
</dbReference>
<dbReference type="GO" id="GO:0006003">
    <property type="term" value="P:fructose 2,6-bisphosphate metabolic process"/>
    <property type="evidence" value="ECO:0007669"/>
    <property type="project" value="InterPro"/>
</dbReference>
<organism evidence="5">
    <name type="scientific">Trypanosoma congolense (strain IL3000)</name>
    <dbReference type="NCBI Taxonomy" id="1068625"/>
    <lineage>
        <taxon>Eukaryota</taxon>
        <taxon>Discoba</taxon>
        <taxon>Euglenozoa</taxon>
        <taxon>Kinetoplastea</taxon>
        <taxon>Metakinetoplastina</taxon>
        <taxon>Trypanosomatida</taxon>
        <taxon>Trypanosomatidae</taxon>
        <taxon>Trypanosoma</taxon>
        <taxon>Nannomonas</taxon>
    </lineage>
</organism>
<dbReference type="SMART" id="SM00855">
    <property type="entry name" value="PGAM"/>
    <property type="match status" value="1"/>
</dbReference>
<dbReference type="GO" id="GO:0005524">
    <property type="term" value="F:ATP binding"/>
    <property type="evidence" value="ECO:0007669"/>
    <property type="project" value="UniProtKB-KW"/>
</dbReference>
<dbReference type="PANTHER" id="PTHR10606">
    <property type="entry name" value="6-PHOSPHOFRUCTO-2-KINASE/FRUCTOSE-2,6-BISPHOSPHATASE"/>
    <property type="match status" value="1"/>
</dbReference>
<dbReference type="GO" id="GO:0004331">
    <property type="term" value="F:fructose-2,6-bisphosphate 2-phosphatase activity"/>
    <property type="evidence" value="ECO:0007669"/>
    <property type="project" value="TreeGrafter"/>
</dbReference>
<dbReference type="InterPro" id="IPR027417">
    <property type="entry name" value="P-loop_NTPase"/>
</dbReference>
<dbReference type="GO" id="GO:0005829">
    <property type="term" value="C:cytosol"/>
    <property type="evidence" value="ECO:0007669"/>
    <property type="project" value="TreeGrafter"/>
</dbReference>
<evidence type="ECO:0000313" key="5">
    <source>
        <dbReference type="EMBL" id="CCC91853.1"/>
    </source>
</evidence>
<dbReference type="GO" id="GO:0003873">
    <property type="term" value="F:6-phosphofructo-2-kinase activity"/>
    <property type="evidence" value="ECO:0007669"/>
    <property type="project" value="InterPro"/>
</dbReference>
<name>G0UR42_TRYCI</name>
<dbReference type="SUPFAM" id="SSF53254">
    <property type="entry name" value="Phosphoglycerate mutase-like"/>
    <property type="match status" value="1"/>
</dbReference>
<dbReference type="InterPro" id="IPR029033">
    <property type="entry name" value="His_PPase_superfam"/>
</dbReference>
<dbReference type="SUPFAM" id="SSF52540">
    <property type="entry name" value="P-loop containing nucleoside triphosphate hydrolases"/>
    <property type="match status" value="1"/>
</dbReference>
<evidence type="ECO:0000256" key="2">
    <source>
        <dbReference type="ARBA" id="ARBA00022840"/>
    </source>
</evidence>
<dbReference type="Pfam" id="PF01591">
    <property type="entry name" value="6PF2K"/>
    <property type="match status" value="1"/>
</dbReference>
<dbReference type="PANTHER" id="PTHR10606:SF44">
    <property type="entry name" value="6-PHOSPHOFRUCTO 2-KINASE_FRUCTOSE 2,6-BISPHOSPHATASE LONG FORM"/>
    <property type="match status" value="1"/>
</dbReference>